<evidence type="ECO:0000313" key="2">
    <source>
        <dbReference type="Proteomes" id="UP001148629"/>
    </source>
</evidence>
<dbReference type="EMBL" id="JANRMS010001876">
    <property type="protein sequence ID" value="KAJ3525625.1"/>
    <property type="molecule type" value="Genomic_DNA"/>
</dbReference>
<name>A0ACC1RUS0_9HYPO</name>
<proteinExistence type="predicted"/>
<dbReference type="Proteomes" id="UP001148629">
    <property type="component" value="Unassembled WGS sequence"/>
</dbReference>
<organism evidence="1 2">
    <name type="scientific">Fusarium decemcellulare</name>
    <dbReference type="NCBI Taxonomy" id="57161"/>
    <lineage>
        <taxon>Eukaryota</taxon>
        <taxon>Fungi</taxon>
        <taxon>Dikarya</taxon>
        <taxon>Ascomycota</taxon>
        <taxon>Pezizomycotina</taxon>
        <taxon>Sordariomycetes</taxon>
        <taxon>Hypocreomycetidae</taxon>
        <taxon>Hypocreales</taxon>
        <taxon>Nectriaceae</taxon>
        <taxon>Fusarium</taxon>
        <taxon>Fusarium decemcellulare species complex</taxon>
    </lineage>
</organism>
<evidence type="ECO:0000313" key="1">
    <source>
        <dbReference type="EMBL" id="KAJ3525625.1"/>
    </source>
</evidence>
<sequence>MLLNELDAPLDDVVVVDRLAIADYNESNILPQDKAILTRLRAWLQPTEYVGDGSEFQKHASSHLKGTSQWLLSSPVFKQWHDGRDDGVLWIRGVPGAGKSVLAARLVDHLSSEECPVLHFFFRHTIQSNHRPEAALRDWIAQILPYTPPLQLALKNLTSEPISVDSVDSLSTVELWHLLRLGLQSIPKAYCVVDALDEMDHSALEPFLQFLDQMGNIHPDRLKLIITSRPIATIEKIVRNLRLLDIRLSKEAVNPDISTYLHHRLGCSTLPVESHDAIINGVLKKADGLFLYAKLAMDTIAGLETLTEITETLTTMPVNLSVMYSNLLREHMGRTGLPEGLYMLILQLVTHATRPLRLLEISDCIKVTQPQYGEDTGTIKNLIRTCCGPLLEVLPDETVRVVHHSLTEYLFGLTRSSADKDIPVFEPGPTHNLVALLCLSYLRAGCLDTVEVEEPMLGLELALVGQQESPPFTNYAANNWYVHTEKAAMRGFPQEMANRSIFSLLSKSEYVERLAFLGGQGDWKGSLRGQNMTPETEALLFAIRFGLTSFVEALLSRNGEAAAYEGTLDTDPPLHQAVVKENSEIVRLLIKHGAKLGHYNSEGETPLHLALGCSYRQIRRHSAAVELLLEAGADPWQRLGENKKVFDNTVGGRDAYPPIHKAFSTCDEAITKLFLPYIKTEAAAQKALGWVINGTKNLKVVRSILDLGLMDINGRIRGETPLFSACAQLDPKTISVLLEAGADPNVPYDENWYSDFLAGSKEGANVLHALTAPSYYNHYYHGGTSDDATRECFSLVLAAGANVNQVDRNKDTPLHKARSPLVAQLLLDAGADASAMNRDGETPLHVADSVDVLEVLLSKTDINFKTRSGKSVLMKALSGRMMSSETKPVLDKAFKLLDLGADAGVTDNDGNSVLHYVVKMGGIGKPHGRRLLERLIQGGVDPNLRNANGEVALHKLGSQHGTPRFEKADLETFLELTKADVNAVDNQGRTLFFNALDSGGFSEDETFVALMAQVAARFDVTDQGGRTLLHAAVRHCRSDGTILRLLVEHGVDPQQTDHEGNTIWHEAVPRFATWRVWTRVFHDITALGVDPRKANNYGRLPLHVLCRYDQWALKDNNYSKKEDQTTLFKYMLQQSPQDVDRMDHDGVTPLHLASTFSTDQTRRLLEAGADATLATHEGLNVFHLAARCRQSNTVGLVLDWLKMKTNEEELHRAVNAKDKRGQPPLYYACASGRCQSVELLLKAGAVVDVDMALNGCVDFEEEQKNWNRHHCNGDESDAGSVLIDDKRRLDQTNGGRNTYQMERLEEILELVMVDAATSSWHLVDQAIASATHVQHDYTVECLLRARRALGIEGTLECAAEAQLCLERRAKQLTEMMKRGDFSGQIEFMMGTRSYEAVPACVMEHSPEPEELHRVLAELARSGFARLLDVLLTSEMVLDLDQECDSNNNETQNRTGQRTPLLFFACEAEEPNMSVIQLLVEKGARLDVRLPGGNHYSAQPRETPLHILVTGGHHHWWQANQALPYMLKQGADLETRAGHQGLTPLNASLQNIDKPSWSSKVTEMLLQAGADPNSVDNSGKSCLARAVEDKTVYAMLLQYGAVIDHSALAAAILAKDVDMVQLMLASGADPNARKVGNETPHWTSPDGRSMGGGRQDPDYRDELYPLDLVINDLGRNVRDDEAHGAACKRMIDILLEHGAVPNARYPRTTVAHRILERKASNSNTTYGGQNRYLDVILQHPRLDINLKDAAGISLLHSAYTMGDVEAVGILVKRGADVRVRDRWARNALHLGLSFLSKNSFSHQPSKPQRDLLKSLVSLAPDLLHQGDKDGRTPLHYAISGRGDPAEQVEMLVSAGADVCAKDENGDTPLHLLFKRTWTLMVDRDGVAAWHVSTKKLLDLFLSKGADINAPNKAGETPVFHYFREGALEVELPDPEVDKDYSDASPWGRADAWAEHGRLGKKAGVERESMLWELLEQLGVDWGVTDAKGRCLLHIVAGEDDKYDDVNFKSRRLRRFQFLMGKGLDALVEDTAHRTALDVAAANEADDILALFKGD</sequence>
<reference evidence="1" key="1">
    <citation type="submission" date="2022-08" db="EMBL/GenBank/DDBJ databases">
        <title>Genome Sequence of Fusarium decemcellulare.</title>
        <authorList>
            <person name="Buettner E."/>
        </authorList>
    </citation>
    <scope>NUCLEOTIDE SEQUENCE</scope>
    <source>
        <strain evidence="1">Babe19</strain>
    </source>
</reference>
<gene>
    <name evidence="1" type="ORF">NM208_g11560</name>
</gene>
<accession>A0ACC1RUS0</accession>
<protein>
    <submittedName>
        <fullName evidence="1">Uncharacterized protein</fullName>
    </submittedName>
</protein>
<keyword evidence="2" id="KW-1185">Reference proteome</keyword>
<comment type="caution">
    <text evidence="1">The sequence shown here is derived from an EMBL/GenBank/DDBJ whole genome shotgun (WGS) entry which is preliminary data.</text>
</comment>